<feature type="region of interest" description="Disordered" evidence="3">
    <location>
        <begin position="1"/>
        <end position="43"/>
    </location>
</feature>
<reference evidence="5 6" key="1">
    <citation type="journal article" date="2018" name="Sci. Rep.">
        <title>Comparative genomics provides insights into the lifestyle and reveals functional heterogeneity of dark septate endophytic fungi.</title>
        <authorList>
            <person name="Knapp D.G."/>
            <person name="Nemeth J.B."/>
            <person name="Barry K."/>
            <person name="Hainaut M."/>
            <person name="Henrissat B."/>
            <person name="Johnson J."/>
            <person name="Kuo A."/>
            <person name="Lim J.H.P."/>
            <person name="Lipzen A."/>
            <person name="Nolan M."/>
            <person name="Ohm R.A."/>
            <person name="Tamas L."/>
            <person name="Grigoriev I.V."/>
            <person name="Spatafora J.W."/>
            <person name="Nagy L.G."/>
            <person name="Kovacs G.M."/>
        </authorList>
    </citation>
    <scope>NUCLEOTIDE SEQUENCE [LARGE SCALE GENOMIC DNA]</scope>
    <source>
        <strain evidence="5 6">DSE2036</strain>
    </source>
</reference>
<dbReference type="PANTHER" id="PTHR47654:SF5">
    <property type="entry name" value="TRANSCRIPTION FACTOR DOMAIN-CONTAINING PROTEIN"/>
    <property type="match status" value="1"/>
</dbReference>
<gene>
    <name evidence="5" type="ORF">DM02DRAFT_32457</name>
</gene>
<feature type="region of interest" description="Disordered" evidence="3">
    <location>
        <begin position="189"/>
        <end position="236"/>
    </location>
</feature>
<dbReference type="Gene3D" id="4.10.240.10">
    <property type="entry name" value="Zn(2)-C6 fungal-type DNA-binding domain"/>
    <property type="match status" value="1"/>
</dbReference>
<accession>A0A2V1DKG6</accession>
<protein>
    <recommendedName>
        <fullName evidence="4">Zn(2)-C6 fungal-type domain-containing protein</fullName>
    </recommendedName>
</protein>
<feature type="compositionally biased region" description="Polar residues" evidence="3">
    <location>
        <begin position="793"/>
        <end position="810"/>
    </location>
</feature>
<dbReference type="CDD" id="cd00067">
    <property type="entry name" value="GAL4"/>
    <property type="match status" value="1"/>
</dbReference>
<evidence type="ECO:0000313" key="5">
    <source>
        <dbReference type="EMBL" id="PVH98672.1"/>
    </source>
</evidence>
<dbReference type="SUPFAM" id="SSF57701">
    <property type="entry name" value="Zn2/Cys6 DNA-binding domain"/>
    <property type="match status" value="1"/>
</dbReference>
<feature type="compositionally biased region" description="Polar residues" evidence="3">
    <location>
        <begin position="201"/>
        <end position="221"/>
    </location>
</feature>
<dbReference type="GO" id="GO:0000981">
    <property type="term" value="F:DNA-binding transcription factor activity, RNA polymerase II-specific"/>
    <property type="evidence" value="ECO:0007669"/>
    <property type="project" value="InterPro"/>
</dbReference>
<sequence length="843" mass="95365">MSLPYLQPSGSDRPAKLAIPRLPRQPRHEPPPKPSPAKRPRVSMACRSCRIRKVRCNGGRPKCSNCRENSEPCAYDETRRNRLKIASDQLEDMKALLQDLRGRVNDQDKHKINIMLAQILDEDVTMRDSVEAPHSLQHYNESSIHIHPGPNKNADTMEDDLAPEQDYQTTGFLGRNSEIQLLRRLQMGAVHTGESSAGPKSPQSDSSTSVEMSSLNNTPQSQEKHQKYQGSNRRNTNFSSFYLDSDDLYPDLSVQPFDLPPRETAKRLLESYLITVQSTYPILAEPPFKAQFNQLYQSPPYPSNTTSKWLGLLNLVFAIGKRHADLIEEIHTLDNTDHHVYWSRAHVLGLEGFHSVGHADITQIQSTGLSALYLLSIGHVNRAWVLMGSSLRLTHALGLHVRNENNNSTSAQKEIWLRMWWGVYSLEGHLSTIVGRPNFVNENYCSAPLPIPLSTDQLSDEPLVQNHYQRYRRPAFRPNERNNAGSHLKSMIQLSMITQRVMTELYSSAAIVKPWGHAQKTVTTLTEELDGWIADLPTDLNFNLRVDLTKLSLERERLILNMAYISTKILITRPCVCRYGSHERGEPENFNKQTARACVQAAIDLMNLLPLDKNESYFYKMGQWWSVVHSLMQALIVLLLEMSYGTVHFPEDGEEILISIKRLIRPLRTMGKNNTVAGRAYTVAFQVLRKLALKLNAEISDLIWEDMEHSNTTGLDAQVPTTNPFDPSLSSPAIPPFPATTLDDAHASSGGATRDSQAADIWSDFYDNQTGQLSMFYTPISAPPTNNPTPTTMHAQQQQHSNAGNNPFSGPYFQSYQQYDPTYNNPFMTMFDEENPVTFDQRL</sequence>
<keyword evidence="6" id="KW-1185">Reference proteome</keyword>
<evidence type="ECO:0000256" key="3">
    <source>
        <dbReference type="SAM" id="MobiDB-lite"/>
    </source>
</evidence>
<dbReference type="EMBL" id="KZ805408">
    <property type="protein sequence ID" value="PVH98672.1"/>
    <property type="molecule type" value="Genomic_DNA"/>
</dbReference>
<dbReference type="OrthoDB" id="5296287at2759"/>
<dbReference type="InterPro" id="IPR053230">
    <property type="entry name" value="Trans_reg_galc"/>
</dbReference>
<evidence type="ECO:0000259" key="4">
    <source>
        <dbReference type="PROSITE" id="PS50048"/>
    </source>
</evidence>
<evidence type="ECO:0000256" key="1">
    <source>
        <dbReference type="ARBA" id="ARBA00022723"/>
    </source>
</evidence>
<dbReference type="PROSITE" id="PS00463">
    <property type="entry name" value="ZN2_CY6_FUNGAL_1"/>
    <property type="match status" value="1"/>
</dbReference>
<feature type="region of interest" description="Disordered" evidence="3">
    <location>
        <begin position="731"/>
        <end position="755"/>
    </location>
</feature>
<dbReference type="InterPro" id="IPR001138">
    <property type="entry name" value="Zn2Cys6_DnaBD"/>
</dbReference>
<dbReference type="SMART" id="SM00066">
    <property type="entry name" value="GAL4"/>
    <property type="match status" value="1"/>
</dbReference>
<dbReference type="InterPro" id="IPR036864">
    <property type="entry name" value="Zn2-C6_fun-type_DNA-bd_sf"/>
</dbReference>
<organism evidence="5 6">
    <name type="scientific">Periconia macrospinosa</name>
    <dbReference type="NCBI Taxonomy" id="97972"/>
    <lineage>
        <taxon>Eukaryota</taxon>
        <taxon>Fungi</taxon>
        <taxon>Dikarya</taxon>
        <taxon>Ascomycota</taxon>
        <taxon>Pezizomycotina</taxon>
        <taxon>Dothideomycetes</taxon>
        <taxon>Pleosporomycetidae</taxon>
        <taxon>Pleosporales</taxon>
        <taxon>Massarineae</taxon>
        <taxon>Periconiaceae</taxon>
        <taxon>Periconia</taxon>
    </lineage>
</organism>
<keyword evidence="2" id="KW-0539">Nucleus</keyword>
<dbReference type="SMART" id="SM00906">
    <property type="entry name" value="Fungal_trans"/>
    <property type="match status" value="1"/>
</dbReference>
<dbReference type="InterPro" id="IPR007219">
    <property type="entry name" value="XnlR_reg_dom"/>
</dbReference>
<dbReference type="AlphaFoldDB" id="A0A2V1DKG6"/>
<dbReference type="GO" id="GO:0006351">
    <property type="term" value="P:DNA-templated transcription"/>
    <property type="evidence" value="ECO:0007669"/>
    <property type="project" value="InterPro"/>
</dbReference>
<dbReference type="CDD" id="cd12148">
    <property type="entry name" value="fungal_TF_MHR"/>
    <property type="match status" value="1"/>
</dbReference>
<dbReference type="GO" id="GO:0008270">
    <property type="term" value="F:zinc ion binding"/>
    <property type="evidence" value="ECO:0007669"/>
    <property type="project" value="InterPro"/>
</dbReference>
<dbReference type="Pfam" id="PF04082">
    <property type="entry name" value="Fungal_trans"/>
    <property type="match status" value="1"/>
</dbReference>
<evidence type="ECO:0000256" key="2">
    <source>
        <dbReference type="ARBA" id="ARBA00023242"/>
    </source>
</evidence>
<dbReference type="PANTHER" id="PTHR47654">
    <property type="entry name" value="ZN(II)2CYS6 TRANSCRIPTION FACTOR (EUROFUNG)-RELATED"/>
    <property type="match status" value="1"/>
</dbReference>
<dbReference type="GO" id="GO:0003677">
    <property type="term" value="F:DNA binding"/>
    <property type="evidence" value="ECO:0007669"/>
    <property type="project" value="InterPro"/>
</dbReference>
<dbReference type="PROSITE" id="PS50048">
    <property type="entry name" value="ZN2_CY6_FUNGAL_2"/>
    <property type="match status" value="1"/>
</dbReference>
<name>A0A2V1DKG6_9PLEO</name>
<keyword evidence="1" id="KW-0479">Metal-binding</keyword>
<dbReference type="Pfam" id="PF00172">
    <property type="entry name" value="Zn_clus"/>
    <property type="match status" value="1"/>
</dbReference>
<feature type="region of interest" description="Disordered" evidence="3">
    <location>
        <begin position="780"/>
        <end position="810"/>
    </location>
</feature>
<proteinExistence type="predicted"/>
<dbReference type="Proteomes" id="UP000244855">
    <property type="component" value="Unassembled WGS sequence"/>
</dbReference>
<feature type="domain" description="Zn(2)-C6 fungal-type" evidence="4">
    <location>
        <begin position="45"/>
        <end position="75"/>
    </location>
</feature>
<evidence type="ECO:0000313" key="6">
    <source>
        <dbReference type="Proteomes" id="UP000244855"/>
    </source>
</evidence>